<dbReference type="SUPFAM" id="SSF46689">
    <property type="entry name" value="Homeodomain-like"/>
    <property type="match status" value="1"/>
</dbReference>
<dbReference type="Proteomes" id="UP000245845">
    <property type="component" value="Unassembled WGS sequence"/>
</dbReference>
<feature type="domain" description="HTH tetR-type" evidence="3">
    <location>
        <begin position="2"/>
        <end position="62"/>
    </location>
</feature>
<dbReference type="EMBL" id="QGDL01000008">
    <property type="protein sequence ID" value="PWJ28659.1"/>
    <property type="molecule type" value="Genomic_DNA"/>
</dbReference>
<organism evidence="4 5">
    <name type="scientific">Faecalicatena orotica</name>
    <dbReference type="NCBI Taxonomy" id="1544"/>
    <lineage>
        <taxon>Bacteria</taxon>
        <taxon>Bacillati</taxon>
        <taxon>Bacillota</taxon>
        <taxon>Clostridia</taxon>
        <taxon>Lachnospirales</taxon>
        <taxon>Lachnospiraceae</taxon>
        <taxon>Faecalicatena</taxon>
    </lineage>
</organism>
<dbReference type="PANTHER" id="PTHR43479">
    <property type="entry name" value="ACREF/ENVCD OPERON REPRESSOR-RELATED"/>
    <property type="match status" value="1"/>
</dbReference>
<comment type="caution">
    <text evidence="4">The sequence shown here is derived from an EMBL/GenBank/DDBJ whole genome shotgun (WGS) entry which is preliminary data.</text>
</comment>
<dbReference type="AlphaFoldDB" id="A0A2Y9BHW4"/>
<dbReference type="PROSITE" id="PS50977">
    <property type="entry name" value="HTH_TETR_2"/>
    <property type="match status" value="1"/>
</dbReference>
<evidence type="ECO:0000256" key="2">
    <source>
        <dbReference type="PROSITE-ProRule" id="PRU00335"/>
    </source>
</evidence>
<keyword evidence="5" id="KW-1185">Reference proteome</keyword>
<dbReference type="PANTHER" id="PTHR43479:SF11">
    <property type="entry name" value="ACREF_ENVCD OPERON REPRESSOR-RELATED"/>
    <property type="match status" value="1"/>
</dbReference>
<dbReference type="InterPro" id="IPR001647">
    <property type="entry name" value="HTH_TetR"/>
</dbReference>
<sequence>MKVTKKDICLCAMNLFKQHGFENIYVQDICNELGITRGSFYHHFRNKNDVLLFWELCDEKDKIDKLNELFDADPKIHLKRFFTYYASDISKIGCDLLYFLLIATVESADNMANSHQGIGVYIGSDSIIDLIIEATKKPRYLAQNLIRHYNMAITGLILEWKLANGSFDFIAEADLIAETIFGLTNKK</sequence>
<dbReference type="OrthoDB" id="494991at2"/>
<dbReference type="RefSeq" id="WP_109731840.1">
    <property type="nucleotide sequence ID" value="NZ_BAAACK010000003.1"/>
</dbReference>
<reference evidence="4 5" key="1">
    <citation type="submission" date="2018-05" db="EMBL/GenBank/DDBJ databases">
        <title>The Hungate 1000. A catalogue of reference genomes from the rumen microbiome.</title>
        <authorList>
            <person name="Kelly W."/>
        </authorList>
    </citation>
    <scope>NUCLEOTIDE SEQUENCE [LARGE SCALE GENOMIC DNA]</scope>
    <source>
        <strain evidence="4 5">NLAE-zl-C242</strain>
    </source>
</reference>
<protein>
    <submittedName>
        <fullName evidence="4">TetR family transcriptional regulator</fullName>
    </submittedName>
</protein>
<accession>A0A2Y9BHW4</accession>
<dbReference type="PRINTS" id="PR00455">
    <property type="entry name" value="HTHTETR"/>
</dbReference>
<dbReference type="Gene3D" id="1.10.357.10">
    <property type="entry name" value="Tetracycline Repressor, domain 2"/>
    <property type="match status" value="1"/>
</dbReference>
<keyword evidence="1 2" id="KW-0238">DNA-binding</keyword>
<feature type="DNA-binding region" description="H-T-H motif" evidence="2">
    <location>
        <begin position="25"/>
        <end position="44"/>
    </location>
</feature>
<dbReference type="InterPro" id="IPR009057">
    <property type="entry name" value="Homeodomain-like_sf"/>
</dbReference>
<dbReference type="InterPro" id="IPR050624">
    <property type="entry name" value="HTH-type_Tx_Regulator"/>
</dbReference>
<dbReference type="GO" id="GO:0003677">
    <property type="term" value="F:DNA binding"/>
    <property type="evidence" value="ECO:0007669"/>
    <property type="project" value="UniProtKB-UniRule"/>
</dbReference>
<gene>
    <name evidence="4" type="ORF">A8806_108174</name>
</gene>
<evidence type="ECO:0000256" key="1">
    <source>
        <dbReference type="ARBA" id="ARBA00023125"/>
    </source>
</evidence>
<dbReference type="Pfam" id="PF00440">
    <property type="entry name" value="TetR_N"/>
    <property type="match status" value="1"/>
</dbReference>
<evidence type="ECO:0000313" key="5">
    <source>
        <dbReference type="Proteomes" id="UP000245845"/>
    </source>
</evidence>
<evidence type="ECO:0000259" key="3">
    <source>
        <dbReference type="PROSITE" id="PS50977"/>
    </source>
</evidence>
<evidence type="ECO:0000313" key="4">
    <source>
        <dbReference type="EMBL" id="PWJ28659.1"/>
    </source>
</evidence>
<proteinExistence type="predicted"/>
<name>A0A2Y9BHW4_9FIRM</name>